<proteinExistence type="predicted"/>
<keyword evidence="2" id="KW-0732">Signal</keyword>
<accession>A0ABD0TQ62</accession>
<dbReference type="EMBL" id="JBEDNZ010000002">
    <property type="protein sequence ID" value="KAL0851434.1"/>
    <property type="molecule type" value="Genomic_DNA"/>
</dbReference>
<evidence type="ECO:0000256" key="1">
    <source>
        <dbReference type="SAM" id="MobiDB-lite"/>
    </source>
</evidence>
<dbReference type="Proteomes" id="UP001549921">
    <property type="component" value="Unassembled WGS sequence"/>
</dbReference>
<feature type="signal peptide" evidence="2">
    <location>
        <begin position="1"/>
        <end position="19"/>
    </location>
</feature>
<feature type="region of interest" description="Disordered" evidence="1">
    <location>
        <begin position="214"/>
        <end position="236"/>
    </location>
</feature>
<comment type="caution">
    <text evidence="3">The sequence shown here is derived from an EMBL/GenBank/DDBJ whole genome shotgun (WGS) entry which is preliminary data.</text>
</comment>
<organism evidence="3 4">
    <name type="scientific">Loxostege sticticalis</name>
    <name type="common">Beet webworm moth</name>
    <dbReference type="NCBI Taxonomy" id="481309"/>
    <lineage>
        <taxon>Eukaryota</taxon>
        <taxon>Metazoa</taxon>
        <taxon>Ecdysozoa</taxon>
        <taxon>Arthropoda</taxon>
        <taxon>Hexapoda</taxon>
        <taxon>Insecta</taxon>
        <taxon>Pterygota</taxon>
        <taxon>Neoptera</taxon>
        <taxon>Endopterygota</taxon>
        <taxon>Lepidoptera</taxon>
        <taxon>Glossata</taxon>
        <taxon>Ditrysia</taxon>
        <taxon>Pyraloidea</taxon>
        <taxon>Crambidae</taxon>
        <taxon>Pyraustinae</taxon>
        <taxon>Loxostege</taxon>
    </lineage>
</organism>
<feature type="chain" id="PRO_5044788235" evidence="2">
    <location>
        <begin position="20"/>
        <end position="253"/>
    </location>
</feature>
<feature type="compositionally biased region" description="Low complexity" evidence="1">
    <location>
        <begin position="214"/>
        <end position="227"/>
    </location>
</feature>
<reference evidence="3 4" key="1">
    <citation type="submission" date="2024-06" db="EMBL/GenBank/DDBJ databases">
        <title>A chromosome-level genome assembly of beet webworm, Loxostege sticticalis.</title>
        <authorList>
            <person name="Zhang Y."/>
        </authorList>
    </citation>
    <scope>NUCLEOTIDE SEQUENCE [LARGE SCALE GENOMIC DNA]</scope>
    <source>
        <strain evidence="3">AQ028</strain>
        <tissue evidence="3">Male pupae</tissue>
    </source>
</reference>
<evidence type="ECO:0000256" key="2">
    <source>
        <dbReference type="SAM" id="SignalP"/>
    </source>
</evidence>
<sequence>MRGYIVFCVVCLQLGWTYGVPAGKGVGAFAYQDSAGNRYGGTYGLDDAQTYSSKGKPDSGARGDWGNFADAQVYTSNGQGNVGGWGNFAPIEQTFQQYDDFIPEYFNNLQNLLNEAFNSNFENQKLAYNAARKAFDLTSNQAGYIPDFSSRFNDFGFNFMMPFEMPNSAYAGAAVGPGFSHQVAALNPENPGQPNVNVMNRFSDNTGPGGKFYSVSSSSYSSSSNVNGRQETKKGAETLVNNNGVVTHYKVQN</sequence>
<protein>
    <submittedName>
        <fullName evidence="3">Uncharacterized protein</fullName>
    </submittedName>
</protein>
<evidence type="ECO:0000313" key="4">
    <source>
        <dbReference type="Proteomes" id="UP001549921"/>
    </source>
</evidence>
<gene>
    <name evidence="3" type="ORF">ABMA28_007241</name>
</gene>
<dbReference type="AlphaFoldDB" id="A0ABD0TQ62"/>
<name>A0ABD0TQ62_LOXSC</name>
<evidence type="ECO:0000313" key="3">
    <source>
        <dbReference type="EMBL" id="KAL0851434.1"/>
    </source>
</evidence>